<dbReference type="OrthoDB" id="5697126at2"/>
<dbReference type="Proteomes" id="UP000317199">
    <property type="component" value="Chromosome"/>
</dbReference>
<feature type="chain" id="PRO_5021840552" evidence="1">
    <location>
        <begin position="22"/>
        <end position="356"/>
    </location>
</feature>
<evidence type="ECO:0000313" key="2">
    <source>
        <dbReference type="EMBL" id="QDH69075.1"/>
    </source>
</evidence>
<name>A0A514BP14_9GAMM</name>
<evidence type="ECO:0000313" key="3">
    <source>
        <dbReference type="Proteomes" id="UP000317199"/>
    </source>
</evidence>
<organism evidence="2 3">
    <name type="scientific">Marilutibacter alkalisoli</name>
    <dbReference type="NCBI Taxonomy" id="2591633"/>
    <lineage>
        <taxon>Bacteria</taxon>
        <taxon>Pseudomonadati</taxon>
        <taxon>Pseudomonadota</taxon>
        <taxon>Gammaproteobacteria</taxon>
        <taxon>Lysobacterales</taxon>
        <taxon>Lysobacteraceae</taxon>
        <taxon>Marilutibacter</taxon>
    </lineage>
</organism>
<keyword evidence="1" id="KW-0732">Signal</keyword>
<dbReference type="EMBL" id="CP041242">
    <property type="protein sequence ID" value="QDH69075.1"/>
    <property type="molecule type" value="Genomic_DNA"/>
</dbReference>
<accession>A0A514BP14</accession>
<gene>
    <name evidence="2" type="ORF">FKV23_02380</name>
</gene>
<feature type="signal peptide" evidence="1">
    <location>
        <begin position="1"/>
        <end position="21"/>
    </location>
</feature>
<proteinExistence type="predicted"/>
<protein>
    <submittedName>
        <fullName evidence="2">DUF4380 domain-containing protein</fullName>
    </submittedName>
</protein>
<reference evidence="2 3" key="1">
    <citation type="submission" date="2019-06" db="EMBL/GenBank/DDBJ databases">
        <title>Lysobacter alkalisoli sp. nov. isolated from saline-alkali soil.</title>
        <authorList>
            <person name="Sun J.-Q."/>
            <person name="Xu L."/>
        </authorList>
    </citation>
    <scope>NUCLEOTIDE SEQUENCE [LARGE SCALE GENOMIC DNA]</scope>
    <source>
        <strain evidence="2 3">SJ-36</strain>
    </source>
</reference>
<evidence type="ECO:0000256" key="1">
    <source>
        <dbReference type="SAM" id="SignalP"/>
    </source>
</evidence>
<dbReference type="Pfam" id="PF14315">
    <property type="entry name" value="DUF4380"/>
    <property type="match status" value="1"/>
</dbReference>
<sequence>MPPSRRTATLLSLLFAWPALAGQPERIRLQSPEAVLEVTPALGGRVLHFAAPGAPNLLKVGAEVDARPYPEVSAHADDIGHLGHDVWLGPQSEWWTDQSVNTERRDARAPWPPDPFLSFAVTRVLEQNADKLVLDGIDSPVSGVRLSKSFELDSKDPATVVLHVVARNIHDRPISRDLWFNTRASAAMRVYVPVAGAGDVRIESHERMAPPAWRIEGGLFSLLSPPLPEDLDTRRGKVFLQPSTGWMAGFFAGQALVIRFDHHPVERIHAEHGQVELYVEHGDDPAAGLLELEVHAPYRTLAAGETMVASERWSVLRYDGDDDPAAHAAFLCTVAAPRLRAPELCPAAGDADAVAP</sequence>
<keyword evidence="3" id="KW-1185">Reference proteome</keyword>
<dbReference type="InterPro" id="IPR025488">
    <property type="entry name" value="DUF4380"/>
</dbReference>
<dbReference type="AlphaFoldDB" id="A0A514BP14"/>
<dbReference type="KEGG" id="lyj:FKV23_02380"/>
<dbReference type="RefSeq" id="WP_141622417.1">
    <property type="nucleotide sequence ID" value="NZ_CP041242.1"/>
</dbReference>